<feature type="coiled-coil region" evidence="1">
    <location>
        <begin position="17"/>
        <end position="44"/>
    </location>
</feature>
<accession>A0A381N4I6</accession>
<reference evidence="2" key="1">
    <citation type="submission" date="2018-05" db="EMBL/GenBank/DDBJ databases">
        <authorList>
            <person name="Lanie J.A."/>
            <person name="Ng W.-L."/>
            <person name="Kazmierczak K.M."/>
            <person name="Andrzejewski T.M."/>
            <person name="Davidsen T.M."/>
            <person name="Wayne K.J."/>
            <person name="Tettelin H."/>
            <person name="Glass J.I."/>
            <person name="Rusch D."/>
            <person name="Podicherti R."/>
            <person name="Tsui H.-C.T."/>
            <person name="Winkler M.E."/>
        </authorList>
    </citation>
    <scope>NUCLEOTIDE SEQUENCE</scope>
</reference>
<sequence length="45" mass="5272">MISILVLVFTLIFLGEHMKLKKEVRHLQNLTKHLKNDIEKLKDGS</sequence>
<evidence type="ECO:0000256" key="1">
    <source>
        <dbReference type="SAM" id="Coils"/>
    </source>
</evidence>
<dbReference type="EMBL" id="UINC01000075">
    <property type="protein sequence ID" value="SUZ48568.1"/>
    <property type="molecule type" value="Genomic_DNA"/>
</dbReference>
<protein>
    <submittedName>
        <fullName evidence="2">Uncharacterized protein</fullName>
    </submittedName>
</protein>
<gene>
    <name evidence="2" type="ORF">METZ01_LOCUS1422</name>
</gene>
<keyword evidence="1" id="KW-0175">Coiled coil</keyword>
<organism evidence="2">
    <name type="scientific">marine metagenome</name>
    <dbReference type="NCBI Taxonomy" id="408172"/>
    <lineage>
        <taxon>unclassified sequences</taxon>
        <taxon>metagenomes</taxon>
        <taxon>ecological metagenomes</taxon>
    </lineage>
</organism>
<evidence type="ECO:0000313" key="2">
    <source>
        <dbReference type="EMBL" id="SUZ48568.1"/>
    </source>
</evidence>
<dbReference type="AlphaFoldDB" id="A0A381N4I6"/>
<proteinExistence type="predicted"/>
<name>A0A381N4I6_9ZZZZ</name>